<evidence type="ECO:0000256" key="3">
    <source>
        <dbReference type="ARBA" id="ARBA00022833"/>
    </source>
</evidence>
<dbReference type="PROSITE" id="PS50102">
    <property type="entry name" value="RRM"/>
    <property type="match status" value="1"/>
</dbReference>
<keyword evidence="1" id="KW-0479">Metal-binding</keyword>
<keyword evidence="4 5" id="KW-0694">RNA-binding</keyword>
<protein>
    <submittedName>
        <fullName evidence="8">Branchpoint-bridging protein-like</fullName>
    </submittedName>
</protein>
<dbReference type="Gene3D" id="3.30.70.330">
    <property type="match status" value="1"/>
</dbReference>
<evidence type="ECO:0000256" key="6">
    <source>
        <dbReference type="SAM" id="MobiDB-lite"/>
    </source>
</evidence>
<evidence type="ECO:0000256" key="1">
    <source>
        <dbReference type="ARBA" id="ARBA00022723"/>
    </source>
</evidence>
<dbReference type="Pfam" id="PF00076">
    <property type="entry name" value="RRM_1"/>
    <property type="match status" value="1"/>
</dbReference>
<dbReference type="InterPro" id="IPR055256">
    <property type="entry name" value="KH_1_KHDC4/BBP-like"/>
</dbReference>
<keyword evidence="3" id="KW-0862">Zinc</keyword>
<dbReference type="InterPro" id="IPR036612">
    <property type="entry name" value="KH_dom_type_1_sf"/>
</dbReference>
<comment type="caution">
    <text evidence="8">The sequence shown here is derived from an EMBL/GenBank/DDBJ whole genome shotgun (WGS) entry which is preliminary data.</text>
</comment>
<dbReference type="PROSITE" id="PS50084">
    <property type="entry name" value="KH_TYPE_1"/>
    <property type="match status" value="1"/>
</dbReference>
<evidence type="ECO:0000259" key="7">
    <source>
        <dbReference type="PROSITE" id="PS50102"/>
    </source>
</evidence>
<dbReference type="Pfam" id="PF22675">
    <property type="entry name" value="KH-I_KHDC4-BBP"/>
    <property type="match status" value="1"/>
</dbReference>
<proteinExistence type="predicted"/>
<dbReference type="SUPFAM" id="SSF54791">
    <property type="entry name" value="Eukaryotic type KH-domain (KH-domain type I)"/>
    <property type="match status" value="1"/>
</dbReference>
<feature type="region of interest" description="Disordered" evidence="6">
    <location>
        <begin position="179"/>
        <end position="322"/>
    </location>
</feature>
<dbReference type="InterPro" id="IPR047086">
    <property type="entry name" value="SF1-HH_sf"/>
</dbReference>
<evidence type="ECO:0000256" key="2">
    <source>
        <dbReference type="ARBA" id="ARBA00022771"/>
    </source>
</evidence>
<feature type="region of interest" description="Disordered" evidence="6">
    <location>
        <begin position="45"/>
        <end position="83"/>
    </location>
</feature>
<dbReference type="InterPro" id="IPR000504">
    <property type="entry name" value="RRM_dom"/>
</dbReference>
<dbReference type="EMBL" id="JANAVB010027799">
    <property type="protein sequence ID" value="KAJ6817594.1"/>
    <property type="molecule type" value="Genomic_DNA"/>
</dbReference>
<accession>A0AAX6FMH6</accession>
<reference evidence="8" key="1">
    <citation type="journal article" date="2023" name="GigaByte">
        <title>Genome assembly of the bearded iris, Iris pallida Lam.</title>
        <authorList>
            <person name="Bruccoleri R.E."/>
            <person name="Oakeley E.J."/>
            <person name="Faust A.M.E."/>
            <person name="Altorfer M."/>
            <person name="Dessus-Babus S."/>
            <person name="Burckhardt D."/>
            <person name="Oertli M."/>
            <person name="Naumann U."/>
            <person name="Petersen F."/>
            <person name="Wong J."/>
        </authorList>
    </citation>
    <scope>NUCLEOTIDE SEQUENCE</scope>
    <source>
        <strain evidence="8">GSM-AAB239-AS_SAM_17_03QT</strain>
    </source>
</reference>
<keyword evidence="2" id="KW-0863">Zinc-finger</keyword>
<evidence type="ECO:0000256" key="5">
    <source>
        <dbReference type="PROSITE-ProRule" id="PRU00176"/>
    </source>
</evidence>
<dbReference type="Pfam" id="PF16275">
    <property type="entry name" value="SF1-HH"/>
    <property type="match status" value="1"/>
</dbReference>
<dbReference type="Gene3D" id="6.10.140.1790">
    <property type="match status" value="1"/>
</dbReference>
<dbReference type="CDD" id="cd02395">
    <property type="entry name" value="KH-I_BBP"/>
    <property type="match status" value="1"/>
</dbReference>
<feature type="compositionally biased region" description="Basic and acidic residues" evidence="6">
    <location>
        <begin position="186"/>
        <end position="240"/>
    </location>
</feature>
<sequence length="832" mass="92704">MEEQSTSPDIGLLQQNGNGNAVVWYKKPNEKEQICEGETIKLERCDKQTNKEYENSDEEGKSSEDGKLQQKDPTVELTEDDLSEGSMSFFSSESEEENQHWSIFLQSLADKKRRKMLRILNFANKLSMRKQWSPQMPSSPYKCDIDVGTTVTGTVSPRFANTASMAEQSDLIYLCQLDEDGSGDGRTSEKEQVYIEESRKEEKQCEKQPRKEGKLLIGTPDEKGKPSEVLMKELSEKDPSEGSITSLSSDSNDESHRGSKSALSSSEKKRRSANILDTQAKKRLKQDTCEISWKEPEKSGSSGKRKQDSRDAEIDTDSKPVGCDVAQKKRKFGRAIDDTQLKMLGPLKLPELVKGLVATTESDPQVQKLNSHLSYINRKLMSQQAIEDLADDELSPSPPPIYNDLGIRVNTRDFRLRRKLSDRRQKIISHLIQTDPTFEAPPEYKPQKLYRKLYVPVKEYPCYNFIGPIIGPHGRTHKRLEKETGARIILRGKGSCKLDRAKKYKNVKAVEDEDLHVYIEADNQESMNVAVEMVEKLLVPVEEATNKAQLRELGEVNSSTRREETPLLASNVASACSTVSTSWFGGSVPPGPTHPWTGGRRALGGASLSSCSGKAQNIDESKLFVCFLPRSVDNNRLRGLFVPFGPLCEAVVVMDKTTGSSKGYGFVKYTSPRFAAEAVTRMNGYRIDGKVLLVRVAGCPPSAANVARKTRGPRSASHLQGYHDPASVPRVHASLFPENTPPVVDWEDPQGPVPPELPYPSFLKNNGSLMQTPVTGRLPAPPFGSSGRIEIFRCTGSQKRLGSQVQRCQPAPDSGLCSLQYFFRSPQFPFVR</sequence>
<name>A0AAX6FMH6_IRIPA</name>
<dbReference type="Gene3D" id="3.30.1370.10">
    <property type="entry name" value="K Homology domain, type 1"/>
    <property type="match status" value="1"/>
</dbReference>
<dbReference type="SMART" id="SM00322">
    <property type="entry name" value="KH"/>
    <property type="match status" value="1"/>
</dbReference>
<organism evidence="8 9">
    <name type="scientific">Iris pallida</name>
    <name type="common">Sweet iris</name>
    <dbReference type="NCBI Taxonomy" id="29817"/>
    <lineage>
        <taxon>Eukaryota</taxon>
        <taxon>Viridiplantae</taxon>
        <taxon>Streptophyta</taxon>
        <taxon>Embryophyta</taxon>
        <taxon>Tracheophyta</taxon>
        <taxon>Spermatophyta</taxon>
        <taxon>Magnoliopsida</taxon>
        <taxon>Liliopsida</taxon>
        <taxon>Asparagales</taxon>
        <taxon>Iridaceae</taxon>
        <taxon>Iridoideae</taxon>
        <taxon>Irideae</taxon>
        <taxon>Iris</taxon>
    </lineage>
</organism>
<dbReference type="InterPro" id="IPR004087">
    <property type="entry name" value="KH_dom"/>
</dbReference>
<dbReference type="SMART" id="SM00360">
    <property type="entry name" value="RRM"/>
    <property type="match status" value="1"/>
</dbReference>
<dbReference type="PANTHER" id="PTHR11208">
    <property type="entry name" value="RNA-BINDING PROTEIN RELATED"/>
    <property type="match status" value="1"/>
</dbReference>
<feature type="domain" description="RRM" evidence="7">
    <location>
        <begin position="621"/>
        <end position="699"/>
    </location>
</feature>
<evidence type="ECO:0000256" key="4">
    <source>
        <dbReference type="ARBA" id="ARBA00022884"/>
    </source>
</evidence>
<dbReference type="GO" id="GO:0003729">
    <property type="term" value="F:mRNA binding"/>
    <property type="evidence" value="ECO:0007669"/>
    <property type="project" value="TreeGrafter"/>
</dbReference>
<feature type="compositionally biased region" description="Basic and acidic residues" evidence="6">
    <location>
        <begin position="285"/>
        <end position="298"/>
    </location>
</feature>
<reference evidence="8" key="2">
    <citation type="submission" date="2023-04" db="EMBL/GenBank/DDBJ databases">
        <authorList>
            <person name="Bruccoleri R.E."/>
            <person name="Oakeley E.J."/>
            <person name="Faust A.-M."/>
            <person name="Dessus-Babus S."/>
            <person name="Altorfer M."/>
            <person name="Burckhardt D."/>
            <person name="Oertli M."/>
            <person name="Naumann U."/>
            <person name="Petersen F."/>
            <person name="Wong J."/>
        </authorList>
    </citation>
    <scope>NUCLEOTIDE SEQUENCE</scope>
    <source>
        <strain evidence="8">GSM-AAB239-AS_SAM_17_03QT</strain>
        <tissue evidence="8">Leaf</tissue>
    </source>
</reference>
<evidence type="ECO:0000313" key="9">
    <source>
        <dbReference type="Proteomes" id="UP001140949"/>
    </source>
</evidence>
<keyword evidence="9" id="KW-1185">Reference proteome</keyword>
<dbReference type="GO" id="GO:0008270">
    <property type="term" value="F:zinc ion binding"/>
    <property type="evidence" value="ECO:0007669"/>
    <property type="project" value="UniProtKB-KW"/>
</dbReference>
<dbReference type="GO" id="GO:0048024">
    <property type="term" value="P:regulation of mRNA splicing, via spliceosome"/>
    <property type="evidence" value="ECO:0007669"/>
    <property type="project" value="TreeGrafter"/>
</dbReference>
<evidence type="ECO:0000313" key="8">
    <source>
        <dbReference type="EMBL" id="KAJ6817594.1"/>
    </source>
</evidence>
<dbReference type="GO" id="GO:0005634">
    <property type="term" value="C:nucleus"/>
    <property type="evidence" value="ECO:0007669"/>
    <property type="project" value="TreeGrafter"/>
</dbReference>
<feature type="compositionally biased region" description="Basic and acidic residues" evidence="6">
    <location>
        <begin position="45"/>
        <end position="74"/>
    </location>
</feature>
<dbReference type="InterPro" id="IPR012677">
    <property type="entry name" value="Nucleotide-bd_a/b_plait_sf"/>
</dbReference>
<feature type="compositionally biased region" description="Basic and acidic residues" evidence="6">
    <location>
        <begin position="305"/>
        <end position="318"/>
    </location>
</feature>
<gene>
    <name evidence="8" type="ORF">M6B38_411005</name>
</gene>
<dbReference type="InterPro" id="IPR045071">
    <property type="entry name" value="BBP-like"/>
</dbReference>
<dbReference type="PANTHER" id="PTHR11208:SF45">
    <property type="entry name" value="SPLICING FACTOR 1"/>
    <property type="match status" value="1"/>
</dbReference>
<dbReference type="InterPro" id="IPR035979">
    <property type="entry name" value="RBD_domain_sf"/>
</dbReference>
<dbReference type="InterPro" id="IPR032570">
    <property type="entry name" value="SF1-HH"/>
</dbReference>
<dbReference type="SUPFAM" id="SSF54928">
    <property type="entry name" value="RNA-binding domain, RBD"/>
    <property type="match status" value="1"/>
</dbReference>
<dbReference type="AlphaFoldDB" id="A0AAX6FMH6"/>
<dbReference type="Proteomes" id="UP001140949">
    <property type="component" value="Unassembled WGS sequence"/>
</dbReference>